<dbReference type="InterPro" id="IPR017907">
    <property type="entry name" value="Znf_RING_CS"/>
</dbReference>
<dbReference type="Ensembl" id="ENSNBRT00000015277.1">
    <property type="protein sequence ID" value="ENSNBRP00000014869.1"/>
    <property type="gene ID" value="ENSNBRG00000011514.1"/>
</dbReference>
<dbReference type="InterPro" id="IPR013083">
    <property type="entry name" value="Znf_RING/FYVE/PHD"/>
</dbReference>
<dbReference type="InterPro" id="IPR027370">
    <property type="entry name" value="Znf-RING_euk"/>
</dbReference>
<evidence type="ECO:0000259" key="5">
    <source>
        <dbReference type="PROSITE" id="PS50089"/>
    </source>
</evidence>
<dbReference type="PANTHER" id="PTHR25465:SF73">
    <property type="entry name" value="E3 UBIQUITIN_ISG15 LIGASE TRIM25 ISOFORM X1"/>
    <property type="match status" value="1"/>
</dbReference>
<dbReference type="SMART" id="SM00184">
    <property type="entry name" value="RING"/>
    <property type="match status" value="1"/>
</dbReference>
<evidence type="ECO:0000313" key="6">
    <source>
        <dbReference type="Ensembl" id="ENSNBRP00000014869.1"/>
    </source>
</evidence>
<dbReference type="AlphaFoldDB" id="A0A3Q4MMX5"/>
<organism evidence="6 7">
    <name type="scientific">Neolamprologus brichardi</name>
    <name type="common">Fairy cichlid</name>
    <name type="synonym">Lamprologus brichardi</name>
    <dbReference type="NCBI Taxonomy" id="32507"/>
    <lineage>
        <taxon>Eukaryota</taxon>
        <taxon>Metazoa</taxon>
        <taxon>Chordata</taxon>
        <taxon>Craniata</taxon>
        <taxon>Vertebrata</taxon>
        <taxon>Euteleostomi</taxon>
        <taxon>Actinopterygii</taxon>
        <taxon>Neopterygii</taxon>
        <taxon>Teleostei</taxon>
        <taxon>Neoteleostei</taxon>
        <taxon>Acanthomorphata</taxon>
        <taxon>Ovalentaria</taxon>
        <taxon>Cichlomorphae</taxon>
        <taxon>Cichliformes</taxon>
        <taxon>Cichlidae</taxon>
        <taxon>African cichlids</taxon>
        <taxon>Pseudocrenilabrinae</taxon>
        <taxon>Lamprologini</taxon>
        <taxon>Neolamprologus</taxon>
    </lineage>
</organism>
<dbReference type="Proteomes" id="UP000261580">
    <property type="component" value="Unassembled WGS sequence"/>
</dbReference>
<feature type="domain" description="RING-type" evidence="5">
    <location>
        <begin position="30"/>
        <end position="72"/>
    </location>
</feature>
<proteinExistence type="predicted"/>
<dbReference type="GeneTree" id="ENSGT00940000163587"/>
<evidence type="ECO:0000313" key="7">
    <source>
        <dbReference type="Proteomes" id="UP000261580"/>
    </source>
</evidence>
<dbReference type="OMA" id="SHQCNTN"/>
<keyword evidence="3" id="KW-0862">Zinc</keyword>
<reference evidence="6" key="1">
    <citation type="submission" date="2025-08" db="UniProtKB">
        <authorList>
            <consortium name="Ensembl"/>
        </authorList>
    </citation>
    <scope>IDENTIFICATION</scope>
</reference>
<dbReference type="SUPFAM" id="SSF57850">
    <property type="entry name" value="RING/U-box"/>
    <property type="match status" value="1"/>
</dbReference>
<evidence type="ECO:0000256" key="3">
    <source>
        <dbReference type="ARBA" id="ARBA00022833"/>
    </source>
</evidence>
<dbReference type="InterPro" id="IPR001841">
    <property type="entry name" value="Znf_RING"/>
</dbReference>
<dbReference type="GO" id="GO:0008270">
    <property type="term" value="F:zinc ion binding"/>
    <property type="evidence" value="ECO:0007669"/>
    <property type="project" value="UniProtKB-KW"/>
</dbReference>
<name>A0A3Q4MMX5_NEOBR</name>
<dbReference type="Pfam" id="PF13445">
    <property type="entry name" value="zf-RING_UBOX"/>
    <property type="match status" value="1"/>
</dbReference>
<reference evidence="6" key="2">
    <citation type="submission" date="2025-09" db="UniProtKB">
        <authorList>
            <consortium name="Ensembl"/>
        </authorList>
    </citation>
    <scope>IDENTIFICATION</scope>
</reference>
<keyword evidence="1" id="KW-0479">Metal-binding</keyword>
<protein>
    <recommendedName>
        <fullName evidence="5">RING-type domain-containing protein</fullName>
    </recommendedName>
</protein>
<evidence type="ECO:0000256" key="2">
    <source>
        <dbReference type="ARBA" id="ARBA00022771"/>
    </source>
</evidence>
<dbReference type="PANTHER" id="PTHR25465">
    <property type="entry name" value="B-BOX DOMAIN CONTAINING"/>
    <property type="match status" value="1"/>
</dbReference>
<evidence type="ECO:0000256" key="4">
    <source>
        <dbReference type="PROSITE-ProRule" id="PRU00175"/>
    </source>
</evidence>
<evidence type="ECO:0000256" key="1">
    <source>
        <dbReference type="ARBA" id="ARBA00022723"/>
    </source>
</evidence>
<dbReference type="STRING" id="32507.ENSNBRP00000014869"/>
<keyword evidence="2 4" id="KW-0863">Zinc-finger</keyword>
<dbReference type="PROSITE" id="PS50089">
    <property type="entry name" value="ZF_RING_2"/>
    <property type="match status" value="1"/>
</dbReference>
<dbReference type="Bgee" id="ENSNBRG00000011514">
    <property type="expression patterns" value="Expressed in testis and 5 other cell types or tissues"/>
</dbReference>
<sequence>YIIPTLIVAQELGVAGSSRGLDSLGRCLTCPVCLDLYRDPHLLPCGHNFCKTCLDRLKRQAERSHFRCPECRNSHQCNTNFQKNFKLANIADDYRHRRRVRAMPPTALKSRDLPSSSLVPQPCRNGIAVPCDYCPSGSAEAPAVSAAVDCSSAASVSQQGGDSEGSLHVKRETVLCLHSL</sequence>
<dbReference type="InterPro" id="IPR051051">
    <property type="entry name" value="E3_ubiq-ligase_TRIM/RNF"/>
</dbReference>
<dbReference type="PROSITE" id="PS00518">
    <property type="entry name" value="ZF_RING_1"/>
    <property type="match status" value="1"/>
</dbReference>
<accession>A0A3Q4MMX5</accession>
<dbReference type="Gene3D" id="3.30.40.10">
    <property type="entry name" value="Zinc/RING finger domain, C3HC4 (zinc finger)"/>
    <property type="match status" value="1"/>
</dbReference>
<keyword evidence="7" id="KW-1185">Reference proteome</keyword>